<feature type="coiled-coil region" evidence="5">
    <location>
        <begin position="833"/>
        <end position="864"/>
    </location>
</feature>
<feature type="transmembrane region" description="Helical" evidence="7">
    <location>
        <begin position="199"/>
        <end position="219"/>
    </location>
</feature>
<evidence type="ECO:0000313" key="9">
    <source>
        <dbReference type="Proteomes" id="UP000541610"/>
    </source>
</evidence>
<dbReference type="EMBL" id="JABANP010000432">
    <property type="protein sequence ID" value="KAF4682436.1"/>
    <property type="molecule type" value="Genomic_DNA"/>
</dbReference>
<organism evidence="8 9">
    <name type="scientific">Perkinsus olseni</name>
    <name type="common">Perkinsus atlanticus</name>
    <dbReference type="NCBI Taxonomy" id="32597"/>
    <lineage>
        <taxon>Eukaryota</taxon>
        <taxon>Sar</taxon>
        <taxon>Alveolata</taxon>
        <taxon>Perkinsozoa</taxon>
        <taxon>Perkinsea</taxon>
        <taxon>Perkinsida</taxon>
        <taxon>Perkinsidae</taxon>
        <taxon>Perkinsus</taxon>
    </lineage>
</organism>
<dbReference type="Pfam" id="PF01027">
    <property type="entry name" value="Bax1-I"/>
    <property type="match status" value="1"/>
</dbReference>
<proteinExistence type="predicted"/>
<comment type="caution">
    <text evidence="8">The sequence shown here is derived from an EMBL/GenBank/DDBJ whole genome shotgun (WGS) entry which is preliminary data.</text>
</comment>
<feature type="coiled-coil region" evidence="5">
    <location>
        <begin position="1243"/>
        <end position="1270"/>
    </location>
</feature>
<comment type="subcellular location">
    <subcellularLocation>
        <location evidence="1">Membrane</location>
        <topology evidence="1">Multi-pass membrane protein</topology>
    </subcellularLocation>
</comment>
<dbReference type="CDD" id="cd10428">
    <property type="entry name" value="LFG_like"/>
    <property type="match status" value="1"/>
</dbReference>
<evidence type="ECO:0000313" key="8">
    <source>
        <dbReference type="EMBL" id="KAF4682436.1"/>
    </source>
</evidence>
<dbReference type="OrthoDB" id="441437at2759"/>
<gene>
    <name evidence="8" type="primary">TMBIM4_3</name>
    <name evidence="8" type="ORF">FOZ60_010573</name>
</gene>
<dbReference type="PANTHER" id="PTHR23291:SF47">
    <property type="entry name" value="TRANSMEMBRANE BAX INHIBITOR MOTIF CONTAINING 7"/>
    <property type="match status" value="1"/>
</dbReference>
<evidence type="ECO:0000256" key="7">
    <source>
        <dbReference type="SAM" id="Phobius"/>
    </source>
</evidence>
<feature type="transmembrane region" description="Helical" evidence="7">
    <location>
        <begin position="80"/>
        <end position="101"/>
    </location>
</feature>
<keyword evidence="3 7" id="KW-1133">Transmembrane helix</keyword>
<evidence type="ECO:0000256" key="4">
    <source>
        <dbReference type="ARBA" id="ARBA00023136"/>
    </source>
</evidence>
<protein>
    <submittedName>
        <fullName evidence="8">Transmembrane BAX inhibitor motif-containing protein 4</fullName>
    </submittedName>
</protein>
<evidence type="ECO:0000256" key="6">
    <source>
        <dbReference type="SAM" id="MobiDB-lite"/>
    </source>
</evidence>
<feature type="region of interest" description="Disordered" evidence="6">
    <location>
        <begin position="1431"/>
        <end position="1450"/>
    </location>
</feature>
<feature type="compositionally biased region" description="Basic and acidic residues" evidence="6">
    <location>
        <begin position="1526"/>
        <end position="1538"/>
    </location>
</feature>
<evidence type="ECO:0000256" key="1">
    <source>
        <dbReference type="ARBA" id="ARBA00004141"/>
    </source>
</evidence>
<dbReference type="InterPro" id="IPR006214">
    <property type="entry name" value="Bax_inhibitor_1-related"/>
</dbReference>
<reference evidence="8 9" key="1">
    <citation type="submission" date="2020-04" db="EMBL/GenBank/DDBJ databases">
        <title>Perkinsus olseni comparative genomics.</title>
        <authorList>
            <person name="Bogema D.R."/>
        </authorList>
    </citation>
    <scope>NUCLEOTIDE SEQUENCE [LARGE SCALE GENOMIC DNA]</scope>
    <source>
        <strain evidence="8">00978-12</strain>
    </source>
</reference>
<feature type="region of interest" description="Disordered" evidence="6">
    <location>
        <begin position="1469"/>
        <end position="1490"/>
    </location>
</feature>
<feature type="region of interest" description="Disordered" evidence="6">
    <location>
        <begin position="1509"/>
        <end position="1553"/>
    </location>
</feature>
<dbReference type="PANTHER" id="PTHR23291">
    <property type="entry name" value="BAX INHIBITOR-RELATED"/>
    <property type="match status" value="1"/>
</dbReference>
<accession>A0A7J6NF19</accession>
<keyword evidence="4 7" id="KW-0472">Membrane</keyword>
<dbReference type="Proteomes" id="UP000541610">
    <property type="component" value="Unassembled WGS sequence"/>
</dbReference>
<feature type="transmembrane region" description="Helical" evidence="7">
    <location>
        <begin position="172"/>
        <end position="192"/>
    </location>
</feature>
<feature type="transmembrane region" description="Helical" evidence="7">
    <location>
        <begin position="146"/>
        <end position="166"/>
    </location>
</feature>
<dbReference type="GO" id="GO:0016020">
    <property type="term" value="C:membrane"/>
    <property type="evidence" value="ECO:0007669"/>
    <property type="project" value="UniProtKB-SubCell"/>
</dbReference>
<evidence type="ECO:0000256" key="5">
    <source>
        <dbReference type="SAM" id="Coils"/>
    </source>
</evidence>
<evidence type="ECO:0000256" key="2">
    <source>
        <dbReference type="ARBA" id="ARBA00022692"/>
    </source>
</evidence>
<feature type="coiled-coil region" evidence="5">
    <location>
        <begin position="278"/>
        <end position="312"/>
    </location>
</feature>
<keyword evidence="5" id="KW-0175">Coiled coil</keyword>
<evidence type="ECO:0000256" key="3">
    <source>
        <dbReference type="ARBA" id="ARBA00022989"/>
    </source>
</evidence>
<feature type="transmembrane region" description="Helical" evidence="7">
    <location>
        <begin position="113"/>
        <end position="134"/>
    </location>
</feature>
<keyword evidence="2 7" id="KW-0812">Transmembrane</keyword>
<name>A0A7J6NF19_PEROL</name>
<sequence>MSHPQVVQGVVIGQPKPANQYYYPQQQQQATYGYYEQNYGYSQTSPPPPPPAYIQAADVQIIEFGPDTSKDVRNNFIKKVYGILCAQLVVTSMIAFPFVYGRDDWALEFVNDYVWVMWLSMAVMFATLIVLVCVPKASQKVPINYILLFIFTASMGLMIGFICVYYDTEAVLIAAGSTAAAVFVLTLFAFFIKTDFTGYQPFALVLLMVLVFMGLVMIFLPTNRYLQIVYGSIGALVFSIYLVIDTQMIVGSDWRSPNSSTGPLTKESLPYEDEAAGVATLRQQMAYIVERLEKQEDRLEAVGERMDAQNQIDGQLLRKLQRQISMINEQARTEFTTMARQLRGASRAQVDLRTRVAAIEAETEGMADHRVEAIAQKMIAQNGLMTTVEEQGEVLAELREQMSRLSVGLLGVGGKMDSIMERDGKGPRSPSSLDAAAVTSLVSRQVAAVKEACSLEVARRYDDLTCIGEGERTLVGLLDSSDHQLLSARTEMEGTVARARETAVAESTKGREEAVRLMHDDLVSLIRTLTSEQQRRSEAATTELRDTTTTQVAELRKSLAALEGRVESAGADSRVATRSAMQASQQLETLSRVIAEVHGRSFNADQAKAMKGDALAKEASQRAEECHSLAASFRDAIKGVAASQVTSTREIQKQLDSMKRKMQRRSADDAERADRLSRYVDDKLGSLTSTVASNHDECCDRIQDLGERLGDISIAGKENLEQLERRLREEVEATSAAVTKSVGQTRELLASEVSRLEGMVAGLAARLDAGGDDDNKRFTDWQRQWEGRVSEVSDACRRLRDSIVEQRGALDAKIREETRKNRQHVANEGAQREENLQRRIAGLVEEEEEKRRAMNGHLEAMEGRLDDKLAQASQGVARHLNDIRLAVNKMAKVSQECVDQQVSQLLKASEGRIIASCEHLMEVEKMRVDELVEGQSEKSEKRWAKKEEERWKMMCKVVQDVDDKLTLTRVEAIDKALRSVEDLVKSGNRTLQESIDRAVKALHSAETHQKRRLEATKEAIVERTRVMDEATRMLIDEVSMRLESQKDEADGKIHLLDERIQTQVITAATKISSGISSIQRCLQSLGQAVSSSTHDISSQMARLSAESAAKAERNETDIERSRREISDKWKASIKTSPIVLKRVRAQSSEISQLLTRPWKRWGKEVDDRELQLAREIERQSTTMKASMRSIGDELRGEVARLDEDITSSTRNLGEKLQAVTEDLKRTAKSAEQHLLSEKVDTIKDDMDAYIKRLQDDIDNTREACEAIVGDESSRQSVALSETAGQLKRMLEDRTVMLKQKNTITKDEVQKLREDLDSMSAGVRATLEVDRERSAMEAEERYTNIEDKLLKVENTTEAFRHTIRREWESAKQGMSITVADAVKGHVEDINKTIASIQSELTRMTDSHRDIDLKPTKGSERISSSAREQRIGKFGEEGARRPSGNTVEAGEISGESNSELTGVHEEVHDATGEAELSNDPIEEGTVETSANLETGAKSIVARSDGIAENAAGQLADNDWQEGGMFSSAEDRPDGGRREAPYESPGNSPMIHHDAA</sequence>